<accession>A0A9D1R6N0</accession>
<feature type="transmembrane region" description="Helical" evidence="14">
    <location>
        <begin position="272"/>
        <end position="297"/>
    </location>
</feature>
<evidence type="ECO:0000256" key="3">
    <source>
        <dbReference type="ARBA" id="ARBA00012438"/>
    </source>
</evidence>
<dbReference type="InterPro" id="IPR050398">
    <property type="entry name" value="HssS/ArlS-like"/>
</dbReference>
<dbReference type="Proteomes" id="UP000824265">
    <property type="component" value="Unassembled WGS sequence"/>
</dbReference>
<dbReference type="SMART" id="SM00387">
    <property type="entry name" value="HATPase_c"/>
    <property type="match status" value="1"/>
</dbReference>
<feature type="transmembrane region" description="Helical" evidence="14">
    <location>
        <begin position="244"/>
        <end position="266"/>
    </location>
</feature>
<dbReference type="PROSITE" id="PS50109">
    <property type="entry name" value="HIS_KIN"/>
    <property type="match status" value="1"/>
</dbReference>
<keyword evidence="11 14" id="KW-1133">Transmembrane helix</keyword>
<dbReference type="CDD" id="cd00082">
    <property type="entry name" value="HisKA"/>
    <property type="match status" value="1"/>
</dbReference>
<dbReference type="SMART" id="SM00388">
    <property type="entry name" value="HisKA"/>
    <property type="match status" value="1"/>
</dbReference>
<reference evidence="16" key="2">
    <citation type="submission" date="2021-04" db="EMBL/GenBank/DDBJ databases">
        <authorList>
            <person name="Gilroy R."/>
        </authorList>
    </citation>
    <scope>NUCLEOTIDE SEQUENCE</scope>
    <source>
        <strain evidence="16">CHK195-6426</strain>
    </source>
</reference>
<dbReference type="InterPro" id="IPR003661">
    <property type="entry name" value="HisK_dim/P_dom"/>
</dbReference>
<dbReference type="InterPro" id="IPR036097">
    <property type="entry name" value="HisK_dim/P_sf"/>
</dbReference>
<evidence type="ECO:0000256" key="5">
    <source>
        <dbReference type="ARBA" id="ARBA00022553"/>
    </source>
</evidence>
<protein>
    <recommendedName>
        <fullName evidence="3">histidine kinase</fullName>
        <ecNumber evidence="3">2.7.13.3</ecNumber>
    </recommendedName>
</protein>
<dbReference type="GO" id="GO:0005524">
    <property type="term" value="F:ATP binding"/>
    <property type="evidence" value="ECO:0007669"/>
    <property type="project" value="UniProtKB-KW"/>
</dbReference>
<dbReference type="Pfam" id="PF02518">
    <property type="entry name" value="HATPase_c"/>
    <property type="match status" value="1"/>
</dbReference>
<proteinExistence type="predicted"/>
<keyword evidence="4" id="KW-1003">Cell membrane</keyword>
<dbReference type="GO" id="GO:0000155">
    <property type="term" value="F:phosphorelay sensor kinase activity"/>
    <property type="evidence" value="ECO:0007669"/>
    <property type="project" value="InterPro"/>
</dbReference>
<evidence type="ECO:0000256" key="14">
    <source>
        <dbReference type="SAM" id="Phobius"/>
    </source>
</evidence>
<evidence type="ECO:0000256" key="6">
    <source>
        <dbReference type="ARBA" id="ARBA00022679"/>
    </source>
</evidence>
<evidence type="ECO:0000313" key="17">
    <source>
        <dbReference type="Proteomes" id="UP000824265"/>
    </source>
</evidence>
<sequence>MSKRKGDRRLTGSTGARVTAFFLLVVSFVLGLASAAAALWMYGPNYGSKKEMVDALIWSSVREDLDVAESYYRMALEQISLGRETEALRGNLKESLSGMLEEDMGDYFAGRNSSAELYLEGELVWSCYDGTNTPYVYSSLDVIPAEWIREDVPETDADREAVEEPEYAEYAVYLYVDPEFPIGDGYQVSAHNADILYELRGVLPGIALLCIVVFCLCFIFLMCSAGHKNGREGVGPGVLTELPLDLLTAAFGFVAFLGLILVYSFMNYSVEMFALSVLIVGALEVVWCTIFCMEFALRLKLGKFWRNTIIYRVLRLLFRGVKKLVETLVWLVEKIPLVMNVVLIFGAICVVELFGILGFGLRLHLGMLCFLWLLEKIVLFLGVLYIALVFQKLLQGSRAIARGDLSYHVDTSRMILDFKEHGENLNRIGEGIGKAVEERMKSEHLKTELITNVSHDLKTPLTSIINYADLIGSERLENEKVKEYAEVLLRQSRRLKKLLEDLVEASKATTGNLEVNLTPCDIGVMLSQAVGEYGQRFAEKQLELIVRQPEEAVRILADGRHLWRIFDNLFNNIYKYAQENSRVYLNVECMGETAVILFRNMSKYALELSPQELEERFVRGDKSRHMEGNGLGLSIAKSLTELQKGSMEIVTDGDLFKVILRFPLLQNES</sequence>
<dbReference type="PANTHER" id="PTHR45528:SF1">
    <property type="entry name" value="SENSOR HISTIDINE KINASE CPXA"/>
    <property type="match status" value="1"/>
</dbReference>
<comment type="caution">
    <text evidence="16">The sequence shown here is derived from an EMBL/GenBank/DDBJ whole genome shotgun (WGS) entry which is preliminary data.</text>
</comment>
<dbReference type="FunFam" id="1.10.287.130:FF:000001">
    <property type="entry name" value="Two-component sensor histidine kinase"/>
    <property type="match status" value="1"/>
</dbReference>
<dbReference type="EC" id="2.7.13.3" evidence="3"/>
<feature type="transmembrane region" description="Helical" evidence="14">
    <location>
        <begin position="202"/>
        <end position="223"/>
    </location>
</feature>
<evidence type="ECO:0000256" key="12">
    <source>
        <dbReference type="ARBA" id="ARBA00023012"/>
    </source>
</evidence>
<evidence type="ECO:0000259" key="15">
    <source>
        <dbReference type="PROSITE" id="PS50109"/>
    </source>
</evidence>
<feature type="transmembrane region" description="Helical" evidence="14">
    <location>
        <begin position="21"/>
        <end position="42"/>
    </location>
</feature>
<keyword evidence="9 16" id="KW-0418">Kinase</keyword>
<dbReference type="SUPFAM" id="SSF47384">
    <property type="entry name" value="Homodimeric domain of signal transducing histidine kinase"/>
    <property type="match status" value="1"/>
</dbReference>
<dbReference type="InterPro" id="IPR036890">
    <property type="entry name" value="HATPase_C_sf"/>
</dbReference>
<dbReference type="Gene3D" id="1.10.287.130">
    <property type="match status" value="1"/>
</dbReference>
<evidence type="ECO:0000256" key="11">
    <source>
        <dbReference type="ARBA" id="ARBA00022989"/>
    </source>
</evidence>
<evidence type="ECO:0000256" key="10">
    <source>
        <dbReference type="ARBA" id="ARBA00022840"/>
    </source>
</evidence>
<dbReference type="EMBL" id="DXGH01000055">
    <property type="protein sequence ID" value="HIW81879.1"/>
    <property type="molecule type" value="Genomic_DNA"/>
</dbReference>
<name>A0A9D1R6N0_9FIRM</name>
<dbReference type="PANTHER" id="PTHR45528">
    <property type="entry name" value="SENSOR HISTIDINE KINASE CPXA"/>
    <property type="match status" value="1"/>
</dbReference>
<organism evidence="16 17">
    <name type="scientific">Candidatus Acetatifactor stercoripullorum</name>
    <dbReference type="NCBI Taxonomy" id="2838414"/>
    <lineage>
        <taxon>Bacteria</taxon>
        <taxon>Bacillati</taxon>
        <taxon>Bacillota</taxon>
        <taxon>Clostridia</taxon>
        <taxon>Lachnospirales</taxon>
        <taxon>Lachnospiraceae</taxon>
        <taxon>Acetatifactor</taxon>
    </lineage>
</organism>
<comment type="catalytic activity">
    <reaction evidence="1">
        <text>ATP + protein L-histidine = ADP + protein N-phospho-L-histidine.</text>
        <dbReference type="EC" id="2.7.13.3"/>
    </reaction>
</comment>
<dbReference type="SUPFAM" id="SSF55874">
    <property type="entry name" value="ATPase domain of HSP90 chaperone/DNA topoisomerase II/histidine kinase"/>
    <property type="match status" value="1"/>
</dbReference>
<evidence type="ECO:0000256" key="4">
    <source>
        <dbReference type="ARBA" id="ARBA00022475"/>
    </source>
</evidence>
<evidence type="ECO:0000313" key="16">
    <source>
        <dbReference type="EMBL" id="HIW81879.1"/>
    </source>
</evidence>
<dbReference type="GO" id="GO:0005886">
    <property type="term" value="C:plasma membrane"/>
    <property type="evidence" value="ECO:0007669"/>
    <property type="project" value="UniProtKB-SubCell"/>
</dbReference>
<evidence type="ECO:0000256" key="13">
    <source>
        <dbReference type="ARBA" id="ARBA00023136"/>
    </source>
</evidence>
<evidence type="ECO:0000256" key="8">
    <source>
        <dbReference type="ARBA" id="ARBA00022741"/>
    </source>
</evidence>
<dbReference type="Gene3D" id="3.30.565.10">
    <property type="entry name" value="Histidine kinase-like ATPase, C-terminal domain"/>
    <property type="match status" value="1"/>
</dbReference>
<keyword evidence="7 14" id="KW-0812">Transmembrane</keyword>
<dbReference type="Pfam" id="PF00512">
    <property type="entry name" value="HisKA"/>
    <property type="match status" value="1"/>
</dbReference>
<dbReference type="AlphaFoldDB" id="A0A9D1R6N0"/>
<feature type="transmembrane region" description="Helical" evidence="14">
    <location>
        <begin position="337"/>
        <end position="359"/>
    </location>
</feature>
<dbReference type="InterPro" id="IPR003594">
    <property type="entry name" value="HATPase_dom"/>
</dbReference>
<feature type="transmembrane region" description="Helical" evidence="14">
    <location>
        <begin position="365"/>
        <end position="390"/>
    </location>
</feature>
<keyword evidence="10" id="KW-0067">ATP-binding</keyword>
<evidence type="ECO:0000256" key="7">
    <source>
        <dbReference type="ARBA" id="ARBA00022692"/>
    </source>
</evidence>
<keyword evidence="6" id="KW-0808">Transferase</keyword>
<reference evidence="16" key="1">
    <citation type="journal article" date="2021" name="PeerJ">
        <title>Extensive microbial diversity within the chicken gut microbiome revealed by metagenomics and culture.</title>
        <authorList>
            <person name="Gilroy R."/>
            <person name="Ravi A."/>
            <person name="Getino M."/>
            <person name="Pursley I."/>
            <person name="Horton D.L."/>
            <person name="Alikhan N.F."/>
            <person name="Baker D."/>
            <person name="Gharbi K."/>
            <person name="Hall N."/>
            <person name="Watson M."/>
            <person name="Adriaenssens E.M."/>
            <person name="Foster-Nyarko E."/>
            <person name="Jarju S."/>
            <person name="Secka A."/>
            <person name="Antonio M."/>
            <person name="Oren A."/>
            <person name="Chaudhuri R.R."/>
            <person name="La Ragione R."/>
            <person name="Hildebrand F."/>
            <person name="Pallen M.J."/>
        </authorList>
    </citation>
    <scope>NUCLEOTIDE SEQUENCE</scope>
    <source>
        <strain evidence="16">CHK195-6426</strain>
    </source>
</reference>
<keyword evidence="13 14" id="KW-0472">Membrane</keyword>
<comment type="subcellular location">
    <subcellularLocation>
        <location evidence="2">Cell membrane</location>
        <topology evidence="2">Multi-pass membrane protein</topology>
    </subcellularLocation>
</comment>
<keyword evidence="12" id="KW-0902">Two-component regulatory system</keyword>
<gene>
    <name evidence="16" type="ORF">H9742_10270</name>
</gene>
<keyword evidence="8" id="KW-0547">Nucleotide-binding</keyword>
<keyword evidence="5" id="KW-0597">Phosphoprotein</keyword>
<feature type="domain" description="Histidine kinase" evidence="15">
    <location>
        <begin position="452"/>
        <end position="666"/>
    </location>
</feature>
<dbReference type="InterPro" id="IPR005467">
    <property type="entry name" value="His_kinase_dom"/>
</dbReference>
<evidence type="ECO:0000256" key="9">
    <source>
        <dbReference type="ARBA" id="ARBA00022777"/>
    </source>
</evidence>
<evidence type="ECO:0000256" key="2">
    <source>
        <dbReference type="ARBA" id="ARBA00004651"/>
    </source>
</evidence>
<evidence type="ECO:0000256" key="1">
    <source>
        <dbReference type="ARBA" id="ARBA00000085"/>
    </source>
</evidence>